<evidence type="ECO:0000313" key="1">
    <source>
        <dbReference type="EMBL" id="KYP74668.1"/>
    </source>
</evidence>
<dbReference type="Gramene" id="C.cajan_07154.t">
    <property type="protein sequence ID" value="C.cajan_07154.t.cds1"/>
    <property type="gene ID" value="C.cajan_07154"/>
</dbReference>
<dbReference type="PANTHER" id="PTHR31286:SF171">
    <property type="entry name" value="CCHC-TYPE DOMAIN-CONTAINING PROTEIN"/>
    <property type="match status" value="1"/>
</dbReference>
<dbReference type="InterPro" id="IPR040256">
    <property type="entry name" value="At4g02000-like"/>
</dbReference>
<keyword evidence="2" id="KW-1185">Reference proteome</keyword>
<dbReference type="EMBL" id="CM003604">
    <property type="protein sequence ID" value="KYP74668.1"/>
    <property type="molecule type" value="Genomic_DNA"/>
</dbReference>
<accession>A0A151U5Y1</accession>
<reference evidence="1 2" key="1">
    <citation type="journal article" date="2012" name="Nat. Biotechnol.">
        <title>Draft genome sequence of pigeonpea (Cajanus cajan), an orphan legume crop of resource-poor farmers.</title>
        <authorList>
            <person name="Varshney R.K."/>
            <person name="Chen W."/>
            <person name="Li Y."/>
            <person name="Bharti A.K."/>
            <person name="Saxena R.K."/>
            <person name="Schlueter J.A."/>
            <person name="Donoghue M.T."/>
            <person name="Azam S."/>
            <person name="Fan G."/>
            <person name="Whaley A.M."/>
            <person name="Farmer A.D."/>
            <person name="Sheridan J."/>
            <person name="Iwata A."/>
            <person name="Tuteja R."/>
            <person name="Penmetsa R.V."/>
            <person name="Wu W."/>
            <person name="Upadhyaya H.D."/>
            <person name="Yang S.P."/>
            <person name="Shah T."/>
            <person name="Saxena K.B."/>
            <person name="Michael T."/>
            <person name="McCombie W.R."/>
            <person name="Yang B."/>
            <person name="Zhang G."/>
            <person name="Yang H."/>
            <person name="Wang J."/>
            <person name="Spillane C."/>
            <person name="Cook D.R."/>
            <person name="May G.D."/>
            <person name="Xu X."/>
            <person name="Jackson S.A."/>
        </authorList>
    </citation>
    <scope>NUCLEOTIDE SEQUENCE [LARGE SCALE GENOMIC DNA]</scope>
    <source>
        <strain evidence="2">cv. Asha</strain>
    </source>
</reference>
<gene>
    <name evidence="1" type="ORF">KK1_007355</name>
</gene>
<dbReference type="Proteomes" id="UP000075243">
    <property type="component" value="Chromosome 2"/>
</dbReference>
<protein>
    <submittedName>
        <fullName evidence="1">Uncharacterized protein</fullName>
    </submittedName>
</protein>
<evidence type="ECO:0000313" key="2">
    <source>
        <dbReference type="Proteomes" id="UP000075243"/>
    </source>
</evidence>
<organism evidence="1 2">
    <name type="scientific">Cajanus cajan</name>
    <name type="common">Pigeon pea</name>
    <name type="synonym">Cajanus indicus</name>
    <dbReference type="NCBI Taxonomy" id="3821"/>
    <lineage>
        <taxon>Eukaryota</taxon>
        <taxon>Viridiplantae</taxon>
        <taxon>Streptophyta</taxon>
        <taxon>Embryophyta</taxon>
        <taxon>Tracheophyta</taxon>
        <taxon>Spermatophyta</taxon>
        <taxon>Magnoliopsida</taxon>
        <taxon>eudicotyledons</taxon>
        <taxon>Gunneridae</taxon>
        <taxon>Pentapetalae</taxon>
        <taxon>rosids</taxon>
        <taxon>fabids</taxon>
        <taxon>Fabales</taxon>
        <taxon>Fabaceae</taxon>
        <taxon>Papilionoideae</taxon>
        <taxon>50 kb inversion clade</taxon>
        <taxon>NPAAA clade</taxon>
        <taxon>indigoferoid/millettioid clade</taxon>
        <taxon>Phaseoleae</taxon>
        <taxon>Cajanus</taxon>
    </lineage>
</organism>
<dbReference type="AlphaFoldDB" id="A0A151U5Y1"/>
<dbReference type="PANTHER" id="PTHR31286">
    <property type="entry name" value="GLYCINE-RICH CELL WALL STRUCTURAL PROTEIN 1.8-LIKE"/>
    <property type="match status" value="1"/>
</dbReference>
<proteinExistence type="predicted"/>
<name>A0A151U5Y1_CAJCA</name>
<sequence length="129" mass="15156">MLFDHYLIFKQWSPMFMTSKATEEDKTLVWVCFSGLGMMFYDESVILTLALTIRRPIKVDLNTLNMVGWRFSKVYIEIDLHKSMLCRFNLNNIWYKVEYEGLHLLCTTCRPCCLCVHESSYSDGKMCPG</sequence>